<sequence>MLLRVVGDHLGVEYCGFVFQKGCPLRRIVSDRSRALFETGHMSHWTDVTLRITLPEHLRPEYLGSATLLGSPCSYWNWLQSLRSAPGVVDYGGAVGWLEGGTAPDNGGDFLAEAAWTRW</sequence>
<name>A0AAQ4FFG1_AMBAM</name>
<organism evidence="1 2">
    <name type="scientific">Amblyomma americanum</name>
    <name type="common">Lone star tick</name>
    <dbReference type="NCBI Taxonomy" id="6943"/>
    <lineage>
        <taxon>Eukaryota</taxon>
        <taxon>Metazoa</taxon>
        <taxon>Ecdysozoa</taxon>
        <taxon>Arthropoda</taxon>
        <taxon>Chelicerata</taxon>
        <taxon>Arachnida</taxon>
        <taxon>Acari</taxon>
        <taxon>Parasitiformes</taxon>
        <taxon>Ixodida</taxon>
        <taxon>Ixodoidea</taxon>
        <taxon>Ixodidae</taxon>
        <taxon>Amblyomminae</taxon>
        <taxon>Amblyomma</taxon>
    </lineage>
</organism>
<dbReference type="AlphaFoldDB" id="A0AAQ4FFG1"/>
<proteinExistence type="predicted"/>
<accession>A0AAQ4FFG1</accession>
<evidence type="ECO:0000313" key="1">
    <source>
        <dbReference type="EMBL" id="KAK8786034.1"/>
    </source>
</evidence>
<dbReference type="Proteomes" id="UP001321473">
    <property type="component" value="Unassembled WGS sequence"/>
</dbReference>
<evidence type="ECO:0000313" key="2">
    <source>
        <dbReference type="Proteomes" id="UP001321473"/>
    </source>
</evidence>
<protein>
    <submittedName>
        <fullName evidence="1">Uncharacterized protein</fullName>
    </submittedName>
</protein>
<reference evidence="1 2" key="1">
    <citation type="journal article" date="2023" name="Arcadia Sci">
        <title>De novo assembly of a long-read Amblyomma americanum tick genome.</title>
        <authorList>
            <person name="Chou S."/>
            <person name="Poskanzer K.E."/>
            <person name="Rollins M."/>
            <person name="Thuy-Boun P.S."/>
        </authorList>
    </citation>
    <scope>NUCLEOTIDE SEQUENCE [LARGE SCALE GENOMIC DNA]</scope>
    <source>
        <strain evidence="1">F_SG_1</strain>
        <tissue evidence="1">Salivary glands</tissue>
    </source>
</reference>
<keyword evidence="2" id="KW-1185">Reference proteome</keyword>
<comment type="caution">
    <text evidence="1">The sequence shown here is derived from an EMBL/GenBank/DDBJ whole genome shotgun (WGS) entry which is preliminary data.</text>
</comment>
<dbReference type="EMBL" id="JARKHS020003103">
    <property type="protein sequence ID" value="KAK8786034.1"/>
    <property type="molecule type" value="Genomic_DNA"/>
</dbReference>
<gene>
    <name evidence="1" type="ORF">V5799_007600</name>
</gene>